<dbReference type="EMBL" id="CP042244">
    <property type="protein sequence ID" value="QEK13753.1"/>
    <property type="molecule type" value="Genomic_DNA"/>
</dbReference>
<dbReference type="Proteomes" id="UP000324646">
    <property type="component" value="Plasmid pCT01"/>
</dbReference>
<keyword evidence="1" id="KW-0614">Plasmid</keyword>
<reference evidence="1 2" key="1">
    <citation type="submission" date="2019-07" db="EMBL/GenBank/DDBJ databases">
        <title>Complete genome of Crassaminicella thermophila SY095.</title>
        <authorList>
            <person name="Li X."/>
        </authorList>
    </citation>
    <scope>NUCLEOTIDE SEQUENCE [LARGE SCALE GENOMIC DNA]</scope>
    <source>
        <strain evidence="1 2">SY095</strain>
        <plasmid evidence="2">pct01</plasmid>
    </source>
</reference>
<gene>
    <name evidence="1" type="ORF">FQB35_15620</name>
</gene>
<proteinExistence type="predicted"/>
<geneLocation type="plasmid" evidence="2">
    <name>pct01</name>
</geneLocation>
<protein>
    <submittedName>
        <fullName evidence="1">Uncharacterized protein</fullName>
    </submittedName>
</protein>
<keyword evidence="2" id="KW-1185">Reference proteome</keyword>
<evidence type="ECO:0000313" key="2">
    <source>
        <dbReference type="Proteomes" id="UP000324646"/>
    </source>
</evidence>
<evidence type="ECO:0000313" key="1">
    <source>
        <dbReference type="EMBL" id="QEK13753.1"/>
    </source>
</evidence>
<organism evidence="1 2">
    <name type="scientific">Crassaminicella thermophila</name>
    <dbReference type="NCBI Taxonomy" id="2599308"/>
    <lineage>
        <taxon>Bacteria</taxon>
        <taxon>Bacillati</taxon>
        <taxon>Bacillota</taxon>
        <taxon>Clostridia</taxon>
        <taxon>Eubacteriales</taxon>
        <taxon>Clostridiaceae</taxon>
        <taxon>Crassaminicella</taxon>
    </lineage>
</organism>
<dbReference type="KEGG" id="crs:FQB35_15620"/>
<name>A0A5C0SH32_CRATE</name>
<dbReference type="AlphaFoldDB" id="A0A5C0SH32"/>
<accession>A0A5C0SH32</accession>
<sequence length="61" mass="7083">MADLQIVKAALELKRKENIELLEFAKKHKKEDVRFCEIRLAEVEDIIEKIEKSTKVAATTK</sequence>